<proteinExistence type="predicted"/>
<keyword evidence="3" id="KW-1185">Reference proteome</keyword>
<dbReference type="EMBL" id="MWPH01000002">
    <property type="protein sequence ID" value="OVE85220.1"/>
    <property type="molecule type" value="Genomic_DNA"/>
</dbReference>
<dbReference type="AlphaFoldDB" id="A0A202EB74"/>
<dbReference type="RefSeq" id="WP_054862991.1">
    <property type="nucleotide sequence ID" value="NZ_MWPH01000002.1"/>
</dbReference>
<dbReference type="Proteomes" id="UP000196084">
    <property type="component" value="Unassembled WGS sequence"/>
</dbReference>
<dbReference type="OrthoDB" id="206201at2157"/>
<gene>
    <name evidence="2" type="ORF">B2G88_10650</name>
</gene>
<comment type="caution">
    <text evidence="2">The sequence shown here is derived from an EMBL/GenBank/DDBJ whole genome shotgun (WGS) entry which is preliminary data.</text>
</comment>
<evidence type="ECO:0000313" key="3">
    <source>
        <dbReference type="Proteomes" id="UP000196084"/>
    </source>
</evidence>
<protein>
    <submittedName>
        <fullName evidence="2">Uncharacterized protein</fullName>
    </submittedName>
</protein>
<feature type="transmembrane region" description="Helical" evidence="1">
    <location>
        <begin position="31"/>
        <end position="51"/>
    </location>
</feature>
<sequence length="60" mass="5857">MDLTQIALGVGLLAISGLAFLGSSTLDPSLIAGLTGAALLVGTGAVLTVTARDACRSRGE</sequence>
<keyword evidence="1" id="KW-0812">Transmembrane</keyword>
<evidence type="ECO:0000256" key="1">
    <source>
        <dbReference type="SAM" id="Phobius"/>
    </source>
</evidence>
<keyword evidence="1" id="KW-0472">Membrane</keyword>
<keyword evidence="1" id="KW-1133">Transmembrane helix</keyword>
<name>A0A202EB74_9EURY</name>
<organism evidence="2 3">
    <name type="scientific">Natronolimnobius baerhuensis</name>
    <dbReference type="NCBI Taxonomy" id="253108"/>
    <lineage>
        <taxon>Archaea</taxon>
        <taxon>Methanobacteriati</taxon>
        <taxon>Methanobacteriota</taxon>
        <taxon>Stenosarchaea group</taxon>
        <taxon>Halobacteria</taxon>
        <taxon>Halobacteriales</taxon>
        <taxon>Natrialbaceae</taxon>
        <taxon>Natronolimnobius</taxon>
    </lineage>
</organism>
<reference evidence="2 3" key="1">
    <citation type="submission" date="2017-02" db="EMBL/GenBank/DDBJ databases">
        <title>Natronthermophilus aegyptiacus gen. nov.,sp. nov., an aerobic, extremely halophilic alkalithermophilic archaeon isolated from the athalassohaline Wadi An Natrun, Egypt.</title>
        <authorList>
            <person name="Zhao B."/>
        </authorList>
    </citation>
    <scope>NUCLEOTIDE SEQUENCE [LARGE SCALE GENOMIC DNA]</scope>
    <source>
        <strain evidence="2 3">CGMCC 1.3597</strain>
    </source>
</reference>
<accession>A0A202EB74</accession>
<evidence type="ECO:0000313" key="2">
    <source>
        <dbReference type="EMBL" id="OVE85220.1"/>
    </source>
</evidence>